<evidence type="ECO:0000256" key="4">
    <source>
        <dbReference type="ARBA" id="ARBA00022729"/>
    </source>
</evidence>
<dbReference type="Pfam" id="PF17802">
    <property type="entry name" value="SpaA"/>
    <property type="match status" value="1"/>
</dbReference>
<feature type="domain" description="SD-repeat containing protein B" evidence="5">
    <location>
        <begin position="587"/>
        <end position="701"/>
    </location>
</feature>
<dbReference type="SUPFAM" id="SSF117074">
    <property type="entry name" value="Hypothetical protein PA1324"/>
    <property type="match status" value="3"/>
</dbReference>
<sequence>MKQLILIFFQTLIPILVFSQSGTIDFNLLSNNNYNQTINGGNGITAEVIYSGSSDGTQSPVDIIDYRPSTNGAEFTIGCVPSIKSNGQPDNLEGLFVVHDYLSTQAALDGNYFISRFSEPLCDVEFKLVDLTSPGITGTYPSAAQAVYNDQVIITGIDADGNTVVPTISIISRGVVELNPNCTYTANIGNSDLDFCASDQVVDGNRAYVNGGAAEVYCNIGGCLTGVYFNSMDVQVDFNGVCLSEVSIQYNNNNDRNTLHVYESNNSDLTCNNLLLGADQQPQAILFEDYDYASVSRGIISGSVLADINNDDDGENPLGDVTITLYLDSDGNGVLSVSELLAGPALIDSDGDGMPDDQAITQSSNVDGSYTFNGVPAGNYIIIETDPSGYFSVQDGDISVDDTVDDVINSNDNDNAIPITLLAGEEDGGNNFIDEESGSISGVVSADSDNDGDELNMGDPEELLSNITVTLYADTNGDGVLSVAEFNAGPALIDANGDGNPNELAMTTTDVNGNYSFSGISPGNYIVVETDPNNYASVYDGDDITDSGTSTDQVDGFNNNSIPATIDAGEVDTGNNFVDEKAGLISGTVYLDEVDNGTVDKTSGVDAITMSLLESDGSPVLDSDGIPITATTNASGYYEFLNVPPGNYLVEIGSTPNSLTYENDDMIDGAEDEEENDGSTINGRIPVSVGVGTQETDSTNDFVTSDFILPVELISFNAFKQDNGNLLKWSTSSEIDNQEFNILHSVNGKDYRMIGKIIGQGTTEFVSDYEYLDRAPSNGSNFYQLIQVDFNGNESVMGIKHIKNTKEARISVYPNPVVSKINISGFEKGMKIFIVNQAGKVVNSTNDSTSINIEDLTNGIYFIRIYDEEKLVLTEKILKL</sequence>
<dbReference type="EMBL" id="BSOH01000010">
    <property type="protein sequence ID" value="GLR17172.1"/>
    <property type="molecule type" value="Genomic_DNA"/>
</dbReference>
<comment type="caution">
    <text evidence="8">The sequence shown here is derived from an EMBL/GenBank/DDBJ whole genome shotgun (WGS) entry which is preliminary data.</text>
</comment>
<dbReference type="Proteomes" id="UP001156666">
    <property type="component" value="Unassembled WGS sequence"/>
</dbReference>
<dbReference type="GO" id="GO:0005576">
    <property type="term" value="C:extracellular region"/>
    <property type="evidence" value="ECO:0007669"/>
    <property type="project" value="UniProtKB-SubCell"/>
</dbReference>
<dbReference type="RefSeq" id="WP_235293954.1">
    <property type="nucleotide sequence ID" value="NZ_BSOH01000010.1"/>
</dbReference>
<accession>A0AA37WEE6</accession>
<comment type="similarity">
    <text evidence="2">Belongs to the serine-aspartate repeat-containing protein (SDr) family.</text>
</comment>
<dbReference type="InterPro" id="IPR018247">
    <property type="entry name" value="EF_Hand_1_Ca_BS"/>
</dbReference>
<reference evidence="8" key="1">
    <citation type="journal article" date="2014" name="Int. J. Syst. Evol. Microbiol.">
        <title>Complete genome sequence of Corynebacterium casei LMG S-19264T (=DSM 44701T), isolated from a smear-ripened cheese.</title>
        <authorList>
            <consortium name="US DOE Joint Genome Institute (JGI-PGF)"/>
            <person name="Walter F."/>
            <person name="Albersmeier A."/>
            <person name="Kalinowski J."/>
            <person name="Ruckert C."/>
        </authorList>
    </citation>
    <scope>NUCLEOTIDE SEQUENCE</scope>
    <source>
        <strain evidence="8">NBRC 108769</strain>
    </source>
</reference>
<dbReference type="Gene3D" id="2.60.40.10">
    <property type="entry name" value="Immunoglobulins"/>
    <property type="match status" value="3"/>
</dbReference>
<dbReference type="InterPro" id="IPR033764">
    <property type="entry name" value="Sdr_B"/>
</dbReference>
<keyword evidence="3" id="KW-0964">Secreted</keyword>
<dbReference type="PANTHER" id="PTHR36108">
    <property type="entry name" value="COLOSSIN-B-RELATED"/>
    <property type="match status" value="1"/>
</dbReference>
<keyword evidence="4" id="KW-0732">Signal</keyword>
<dbReference type="InterPro" id="IPR026444">
    <property type="entry name" value="Secre_tail"/>
</dbReference>
<dbReference type="InterPro" id="IPR013783">
    <property type="entry name" value="Ig-like_fold"/>
</dbReference>
<evidence type="ECO:0000259" key="6">
    <source>
        <dbReference type="Pfam" id="PF17802"/>
    </source>
</evidence>
<gene>
    <name evidence="8" type="ORF">GCM10007940_17870</name>
</gene>
<dbReference type="Pfam" id="PF17210">
    <property type="entry name" value="SdrD_B"/>
    <property type="match status" value="1"/>
</dbReference>
<evidence type="ECO:0000256" key="3">
    <source>
        <dbReference type="ARBA" id="ARBA00022525"/>
    </source>
</evidence>
<comment type="subcellular location">
    <subcellularLocation>
        <location evidence="1">Secreted</location>
    </subcellularLocation>
</comment>
<dbReference type="PROSITE" id="PS00018">
    <property type="entry name" value="EF_HAND_1"/>
    <property type="match status" value="2"/>
</dbReference>
<organism evidence="8 9">
    <name type="scientific">Portibacter lacus</name>
    <dbReference type="NCBI Taxonomy" id="1099794"/>
    <lineage>
        <taxon>Bacteria</taxon>
        <taxon>Pseudomonadati</taxon>
        <taxon>Bacteroidota</taxon>
        <taxon>Saprospiria</taxon>
        <taxon>Saprospirales</taxon>
        <taxon>Haliscomenobacteraceae</taxon>
        <taxon>Portibacter</taxon>
    </lineage>
</organism>
<evidence type="ECO:0008006" key="10">
    <source>
        <dbReference type="Google" id="ProtNLM"/>
    </source>
</evidence>
<evidence type="ECO:0000256" key="2">
    <source>
        <dbReference type="ARBA" id="ARBA00007257"/>
    </source>
</evidence>
<protein>
    <recommendedName>
        <fullName evidence="10">Secretion system C-terminal sorting domain-containing protein</fullName>
    </recommendedName>
</protein>
<dbReference type="AlphaFoldDB" id="A0AA37WEE6"/>
<name>A0AA37WEE6_9BACT</name>
<evidence type="ECO:0000259" key="5">
    <source>
        <dbReference type="Pfam" id="PF17210"/>
    </source>
</evidence>
<dbReference type="NCBIfam" id="TIGR04183">
    <property type="entry name" value="Por_Secre_tail"/>
    <property type="match status" value="1"/>
</dbReference>
<dbReference type="PANTHER" id="PTHR36108:SF13">
    <property type="entry name" value="COLOSSIN-B-RELATED"/>
    <property type="match status" value="1"/>
</dbReference>
<dbReference type="Pfam" id="PF18962">
    <property type="entry name" value="Por_Secre_tail"/>
    <property type="match status" value="1"/>
</dbReference>
<evidence type="ECO:0000313" key="8">
    <source>
        <dbReference type="EMBL" id="GLR17172.1"/>
    </source>
</evidence>
<dbReference type="InterPro" id="IPR041033">
    <property type="entry name" value="SpaA_PFL_dom_1"/>
</dbReference>
<feature type="domain" description="Secretion system C-terminal sorting" evidence="7">
    <location>
        <begin position="812"/>
        <end position="877"/>
    </location>
</feature>
<evidence type="ECO:0000256" key="1">
    <source>
        <dbReference type="ARBA" id="ARBA00004613"/>
    </source>
</evidence>
<evidence type="ECO:0000313" key="9">
    <source>
        <dbReference type="Proteomes" id="UP001156666"/>
    </source>
</evidence>
<proteinExistence type="inferred from homology"/>
<evidence type="ECO:0000259" key="7">
    <source>
        <dbReference type="Pfam" id="PF18962"/>
    </source>
</evidence>
<keyword evidence="9" id="KW-1185">Reference proteome</keyword>
<feature type="domain" description="SpaA-like prealbumin fold" evidence="6">
    <location>
        <begin position="311"/>
        <end position="403"/>
    </location>
</feature>
<reference evidence="8" key="2">
    <citation type="submission" date="2023-01" db="EMBL/GenBank/DDBJ databases">
        <title>Draft genome sequence of Portibacter lacus strain NBRC 108769.</title>
        <authorList>
            <person name="Sun Q."/>
            <person name="Mori K."/>
        </authorList>
    </citation>
    <scope>NUCLEOTIDE SEQUENCE</scope>
    <source>
        <strain evidence="8">NBRC 108769</strain>
    </source>
</reference>